<dbReference type="InterPro" id="IPR036937">
    <property type="entry name" value="Adhesion_dom_fimbrial_sf"/>
</dbReference>
<evidence type="ECO:0000259" key="5">
    <source>
        <dbReference type="Pfam" id="PF00419"/>
    </source>
</evidence>
<dbReference type="STRING" id="71657.SAMN02982996_03249"/>
<evidence type="ECO:0000313" key="7">
    <source>
        <dbReference type="Proteomes" id="UP000187280"/>
    </source>
</evidence>
<dbReference type="Pfam" id="PF00419">
    <property type="entry name" value="Fimbrial"/>
    <property type="match status" value="1"/>
</dbReference>
<dbReference type="Proteomes" id="UP000187280">
    <property type="component" value="Unassembled WGS sequence"/>
</dbReference>
<keyword evidence="4" id="KW-0281">Fimbrium</keyword>
<proteinExistence type="inferred from homology"/>
<organism evidence="6 7">
    <name type="scientific">Lonsdalea quercina</name>
    <dbReference type="NCBI Taxonomy" id="71657"/>
    <lineage>
        <taxon>Bacteria</taxon>
        <taxon>Pseudomonadati</taxon>
        <taxon>Pseudomonadota</taxon>
        <taxon>Gammaproteobacteria</taxon>
        <taxon>Enterobacterales</taxon>
        <taxon>Pectobacteriaceae</taxon>
        <taxon>Lonsdalea</taxon>
    </lineage>
</organism>
<dbReference type="InterPro" id="IPR050263">
    <property type="entry name" value="Bact_Fimbrial_Adh_Pro"/>
</dbReference>
<dbReference type="SUPFAM" id="SSF49401">
    <property type="entry name" value="Bacterial adhesins"/>
    <property type="match status" value="1"/>
</dbReference>
<dbReference type="PANTHER" id="PTHR33420:SF3">
    <property type="entry name" value="FIMBRIAL SUBUNIT ELFA"/>
    <property type="match status" value="1"/>
</dbReference>
<dbReference type="eggNOG" id="COG3539">
    <property type="taxonomic scope" value="Bacteria"/>
</dbReference>
<dbReference type="AlphaFoldDB" id="A0A1H4FUX2"/>
<dbReference type="Gene3D" id="2.60.40.3310">
    <property type="match status" value="1"/>
</dbReference>
<keyword evidence="7" id="KW-1185">Reference proteome</keyword>
<dbReference type="GO" id="GO:0009289">
    <property type="term" value="C:pilus"/>
    <property type="evidence" value="ECO:0007669"/>
    <property type="project" value="UniProtKB-SubCell"/>
</dbReference>
<comment type="subcellular location">
    <subcellularLocation>
        <location evidence="1">Fimbrium</location>
    </subcellularLocation>
</comment>
<protein>
    <submittedName>
        <fullName evidence="6">Pilin (Type 1 fimbria component protein)</fullName>
    </submittedName>
</protein>
<reference evidence="6 7" key="1">
    <citation type="submission" date="2016-10" db="EMBL/GenBank/DDBJ databases">
        <authorList>
            <person name="de Groot N.N."/>
        </authorList>
    </citation>
    <scope>NUCLEOTIDE SEQUENCE [LARGE SCALE GENOMIC DNA]</scope>
    <source>
        <strain evidence="6 7">ATCC 29281</strain>
    </source>
</reference>
<dbReference type="EMBL" id="FNQS01000016">
    <property type="protein sequence ID" value="SEB01084.1"/>
    <property type="molecule type" value="Genomic_DNA"/>
</dbReference>
<evidence type="ECO:0000256" key="1">
    <source>
        <dbReference type="ARBA" id="ARBA00004561"/>
    </source>
</evidence>
<evidence type="ECO:0000256" key="2">
    <source>
        <dbReference type="ARBA" id="ARBA00006671"/>
    </source>
</evidence>
<evidence type="ECO:0000256" key="3">
    <source>
        <dbReference type="ARBA" id="ARBA00022729"/>
    </source>
</evidence>
<dbReference type="PANTHER" id="PTHR33420">
    <property type="entry name" value="FIMBRIAL SUBUNIT ELFA-RELATED"/>
    <property type="match status" value="1"/>
</dbReference>
<dbReference type="InterPro" id="IPR008966">
    <property type="entry name" value="Adhesion_dom_sf"/>
</dbReference>
<keyword evidence="3" id="KW-0732">Signal</keyword>
<feature type="domain" description="Fimbrial-type adhesion" evidence="5">
    <location>
        <begin position="207"/>
        <end position="357"/>
    </location>
</feature>
<name>A0A1H4FUX2_9GAMM</name>
<dbReference type="GO" id="GO:0043709">
    <property type="term" value="P:cell adhesion involved in single-species biofilm formation"/>
    <property type="evidence" value="ECO:0007669"/>
    <property type="project" value="TreeGrafter"/>
</dbReference>
<evidence type="ECO:0000313" key="6">
    <source>
        <dbReference type="EMBL" id="SEB01084.1"/>
    </source>
</evidence>
<evidence type="ECO:0000256" key="4">
    <source>
        <dbReference type="ARBA" id="ARBA00023263"/>
    </source>
</evidence>
<dbReference type="Gene3D" id="2.60.40.1090">
    <property type="entry name" value="Fimbrial-type adhesion domain"/>
    <property type="match status" value="1"/>
</dbReference>
<accession>A0A1H4FUX2</accession>
<comment type="similarity">
    <text evidence="2">Belongs to the fimbrial protein family.</text>
</comment>
<dbReference type="InterPro" id="IPR000259">
    <property type="entry name" value="Adhesion_dom_fimbrial"/>
</dbReference>
<gene>
    <name evidence="6" type="ORF">SAMN02982996_03249</name>
</gene>
<sequence>MRQLTTSKSLRAARSAGWPKRLSIMLPLLAFPLIGQCGSDLTLTFSGAISYTGPADDVSVGQQIGPAWSASNKNVYMCNNSSKATAKAYVSAVRPSTGLTTTISGVNYIIYDSGTPGIGLVVGVKDSNATNYSALMTTQNQWYPAPGTNTVPYNGIGGYGKVTLVKTTGHLKTGTTTLAAQNIAIVQCYGSDGSATDSAYIKIAQTQITVAATGCTVQSGANRVIDMGNVSTGSLPSVGSQSPAKSTSIGLSCDTGIHVAATISDQSNTANTSNIIGLTSGSTAKGIGIQAFYNGSSTPVSLGPDDSSKGNTNQFSIADISTQGQSVTVPLAFRYVRTGDMTAGTANGLVGVTFSYQ</sequence>